<dbReference type="PANTHER" id="PTHR42743:SF11">
    <property type="entry name" value="AMINODEOXYCHORISMATE LYASE"/>
    <property type="match status" value="1"/>
</dbReference>
<dbReference type="UniPathway" id="UPA00047">
    <property type="reaction ID" value="UER00058"/>
</dbReference>
<dbReference type="PANTHER" id="PTHR42743">
    <property type="entry name" value="AMINO-ACID AMINOTRANSFERASE"/>
    <property type="match status" value="1"/>
</dbReference>
<evidence type="ECO:0000256" key="17">
    <source>
        <dbReference type="RuleBase" id="RU364094"/>
    </source>
</evidence>
<evidence type="ECO:0000256" key="2">
    <source>
        <dbReference type="ARBA" id="ARBA00003109"/>
    </source>
</evidence>
<dbReference type="InterPro" id="IPR043132">
    <property type="entry name" value="BCAT-like_C"/>
</dbReference>
<dbReference type="Proteomes" id="UP000255505">
    <property type="component" value="Chromosome I"/>
</dbReference>
<dbReference type="Proteomes" id="UP000256952">
    <property type="component" value="Chromosome CBM2613_a"/>
</dbReference>
<name>A0A375IH54_9BURK</name>
<dbReference type="Pfam" id="PF01063">
    <property type="entry name" value="Aminotran_4"/>
    <property type="match status" value="1"/>
</dbReference>
<evidence type="ECO:0000256" key="3">
    <source>
        <dbReference type="ARBA" id="ARBA00004824"/>
    </source>
</evidence>
<comment type="cofactor">
    <cofactor evidence="1 16">
        <name>pyridoxal 5'-phosphate</name>
        <dbReference type="ChEBI" id="CHEBI:597326"/>
    </cofactor>
</comment>
<evidence type="ECO:0000313" key="20">
    <source>
        <dbReference type="Proteomes" id="UP000255505"/>
    </source>
</evidence>
<dbReference type="SUPFAM" id="SSF56752">
    <property type="entry name" value="D-aminoacid aminotransferase-like PLP-dependent enzymes"/>
    <property type="match status" value="1"/>
</dbReference>
<sequence>MSMADRDGKIWMDGKLIEWRDAKIHVLTHTLHYGMGVFEGVRAYKTPAGTAIFRLKEHTRRLFNSAKIFQMAMPFDEPTLEAATREVVRANHLESCYIRPIVWIGSEKLGVSAKGNTIHVAIAAWPWGAYLGEEGMERGIRVKTSSFTRHHVNVSLVRAKASGYYINSILANQEATGLGYDEALLLDTDGYVSEGSGENVFIVRNGVIYTPDLASCLDGITRDATLTIARDLGIEVREKRITRDEMYCADEAFFTGTAAEVTPIRELDDRIIGEGRRGPVTKQIQDAFFAAVGGTDEKYKKWLTLV</sequence>
<reference evidence="18" key="2">
    <citation type="submission" date="2018-01" db="EMBL/GenBank/DDBJ databases">
        <authorList>
            <person name="Clerissi C."/>
        </authorList>
    </citation>
    <scope>NUCLEOTIDE SEQUENCE</scope>
    <source>
        <strain evidence="18">Cupriavidus taiwanensis STM 8556</strain>
    </source>
</reference>
<evidence type="ECO:0000256" key="6">
    <source>
        <dbReference type="ARBA" id="ARBA00009320"/>
    </source>
</evidence>
<gene>
    <name evidence="17 19" type="primary">ilvE</name>
    <name evidence="18" type="ORF">CBM2613_A60012</name>
    <name evidence="19" type="ORF">CT19425_100126</name>
</gene>
<dbReference type="InterPro" id="IPR050571">
    <property type="entry name" value="Class-IV_PLP-Dep_Aminotrnsfr"/>
</dbReference>
<evidence type="ECO:0000256" key="9">
    <source>
        <dbReference type="ARBA" id="ARBA00022679"/>
    </source>
</evidence>
<evidence type="ECO:0000256" key="15">
    <source>
        <dbReference type="RuleBase" id="RU004106"/>
    </source>
</evidence>
<comment type="pathway">
    <text evidence="3 17">Amino-acid biosynthesis; L-isoleucine biosynthesis; L-isoleucine from 2-oxobutanoate: step 4/4.</text>
</comment>
<dbReference type="PROSITE" id="PS00770">
    <property type="entry name" value="AA_TRANSFER_CLASS_4"/>
    <property type="match status" value="1"/>
</dbReference>
<evidence type="ECO:0000256" key="8">
    <source>
        <dbReference type="ARBA" id="ARBA00022605"/>
    </source>
</evidence>
<dbReference type="InterPro" id="IPR018300">
    <property type="entry name" value="Aminotrans_IV_CS"/>
</dbReference>
<evidence type="ECO:0000256" key="16">
    <source>
        <dbReference type="RuleBase" id="RU004516"/>
    </source>
</evidence>
<dbReference type="InterPro" id="IPR043131">
    <property type="entry name" value="BCAT-like_N"/>
</dbReference>
<dbReference type="UniPathway" id="UPA00049">
    <property type="reaction ID" value="UER00062"/>
</dbReference>
<evidence type="ECO:0000313" key="18">
    <source>
        <dbReference type="EMBL" id="SOZ64753.1"/>
    </source>
</evidence>
<proteinExistence type="inferred from homology"/>
<evidence type="ECO:0000256" key="12">
    <source>
        <dbReference type="ARBA" id="ARBA00048212"/>
    </source>
</evidence>
<protein>
    <recommendedName>
        <fullName evidence="17">Branched-chain-amino-acid aminotransferase</fullName>
        <shortName evidence="17">BCAT</shortName>
        <ecNumber evidence="17">2.6.1.42</ecNumber>
    </recommendedName>
</protein>
<dbReference type="GO" id="GO:0006532">
    <property type="term" value="P:aspartate biosynthetic process"/>
    <property type="evidence" value="ECO:0007669"/>
    <property type="project" value="TreeGrafter"/>
</dbReference>
<dbReference type="Gene3D" id="3.30.470.10">
    <property type="match status" value="1"/>
</dbReference>
<dbReference type="GO" id="GO:0009097">
    <property type="term" value="P:isoleucine biosynthetic process"/>
    <property type="evidence" value="ECO:0007669"/>
    <property type="project" value="UniProtKB-UniPathway"/>
</dbReference>
<dbReference type="InterPro" id="IPR001544">
    <property type="entry name" value="Aminotrans_IV"/>
</dbReference>
<dbReference type="InterPro" id="IPR036038">
    <property type="entry name" value="Aminotransferase-like"/>
</dbReference>
<dbReference type="InterPro" id="IPR005785">
    <property type="entry name" value="B_amino_transI"/>
</dbReference>
<comment type="pathway">
    <text evidence="4 17">Amino-acid biosynthesis; L-valine biosynthesis; L-valine from pyruvate: step 4/4.</text>
</comment>
<evidence type="ECO:0000256" key="10">
    <source>
        <dbReference type="ARBA" id="ARBA00022898"/>
    </source>
</evidence>
<dbReference type="RefSeq" id="WP_115662959.1">
    <property type="nucleotide sequence ID" value="NZ_JAYMSA010000001.1"/>
</dbReference>
<keyword evidence="11 17" id="KW-0100">Branched-chain amino acid biosynthesis</keyword>
<accession>A0A375IH54</accession>
<dbReference type="EMBL" id="LT991976">
    <property type="protein sequence ID" value="SPK73400.1"/>
    <property type="molecule type" value="Genomic_DNA"/>
</dbReference>
<comment type="catalytic activity">
    <reaction evidence="13 17">
        <text>L-isoleucine + 2-oxoglutarate = (S)-3-methyl-2-oxopentanoate + L-glutamate</text>
        <dbReference type="Rhea" id="RHEA:24801"/>
        <dbReference type="ChEBI" id="CHEBI:16810"/>
        <dbReference type="ChEBI" id="CHEBI:29985"/>
        <dbReference type="ChEBI" id="CHEBI:35146"/>
        <dbReference type="ChEBI" id="CHEBI:58045"/>
        <dbReference type="EC" id="2.6.1.42"/>
    </reaction>
</comment>
<comment type="catalytic activity">
    <reaction evidence="12 17">
        <text>L-valine + 2-oxoglutarate = 3-methyl-2-oxobutanoate + L-glutamate</text>
        <dbReference type="Rhea" id="RHEA:24813"/>
        <dbReference type="ChEBI" id="CHEBI:11851"/>
        <dbReference type="ChEBI" id="CHEBI:16810"/>
        <dbReference type="ChEBI" id="CHEBI:29985"/>
        <dbReference type="ChEBI" id="CHEBI:57762"/>
        <dbReference type="EC" id="2.6.1.42"/>
    </reaction>
</comment>
<evidence type="ECO:0000256" key="4">
    <source>
        <dbReference type="ARBA" id="ARBA00004931"/>
    </source>
</evidence>
<dbReference type="GO" id="GO:0009098">
    <property type="term" value="P:L-leucine biosynthetic process"/>
    <property type="evidence" value="ECO:0007669"/>
    <property type="project" value="UniProtKB-UniPathway"/>
</dbReference>
<reference evidence="19 20" key="1">
    <citation type="submission" date="2018-01" db="EMBL/GenBank/DDBJ databases">
        <authorList>
            <person name="Gaut B.S."/>
            <person name="Morton B.R."/>
            <person name="Clegg M.T."/>
            <person name="Duvall M.R."/>
        </authorList>
    </citation>
    <scope>NUCLEOTIDE SEQUENCE [LARGE SCALE GENOMIC DNA]</scope>
    <source>
        <strain evidence="19">Cupriavidus taiwanensis LMG 19425</strain>
    </source>
</reference>
<organism evidence="19 20">
    <name type="scientific">Cupriavidus taiwanensis</name>
    <dbReference type="NCBI Taxonomy" id="164546"/>
    <lineage>
        <taxon>Bacteria</taxon>
        <taxon>Pseudomonadati</taxon>
        <taxon>Pseudomonadota</taxon>
        <taxon>Betaproteobacteria</taxon>
        <taxon>Burkholderiales</taxon>
        <taxon>Burkholderiaceae</taxon>
        <taxon>Cupriavidus</taxon>
    </lineage>
</organism>
<keyword evidence="8 17" id="KW-0028">Amino-acid biosynthesis</keyword>
<evidence type="ECO:0000256" key="7">
    <source>
        <dbReference type="ARBA" id="ARBA00022576"/>
    </source>
</evidence>
<dbReference type="NCBIfam" id="NF005146">
    <property type="entry name" value="PRK06606.1"/>
    <property type="match status" value="1"/>
</dbReference>
<keyword evidence="7 17" id="KW-0032">Aminotransferase</keyword>
<keyword evidence="9 17" id="KW-0808">Transferase</keyword>
<evidence type="ECO:0000256" key="11">
    <source>
        <dbReference type="ARBA" id="ARBA00023304"/>
    </source>
</evidence>
<dbReference type="EMBL" id="OFTH01000030">
    <property type="protein sequence ID" value="SOZ64753.1"/>
    <property type="molecule type" value="Genomic_DNA"/>
</dbReference>
<evidence type="ECO:0000256" key="13">
    <source>
        <dbReference type="ARBA" id="ARBA00048798"/>
    </source>
</evidence>
<comment type="catalytic activity">
    <reaction evidence="14 17">
        <text>L-leucine + 2-oxoglutarate = 4-methyl-2-oxopentanoate + L-glutamate</text>
        <dbReference type="Rhea" id="RHEA:18321"/>
        <dbReference type="ChEBI" id="CHEBI:16810"/>
        <dbReference type="ChEBI" id="CHEBI:17865"/>
        <dbReference type="ChEBI" id="CHEBI:29985"/>
        <dbReference type="ChEBI" id="CHEBI:57427"/>
        <dbReference type="EC" id="2.6.1.42"/>
    </reaction>
</comment>
<evidence type="ECO:0000256" key="14">
    <source>
        <dbReference type="ARBA" id="ARBA00049229"/>
    </source>
</evidence>
<comment type="similarity">
    <text evidence="6 15">Belongs to the class-IV pyridoxal-phosphate-dependent aminotransferase family.</text>
</comment>
<evidence type="ECO:0000256" key="1">
    <source>
        <dbReference type="ARBA" id="ARBA00001933"/>
    </source>
</evidence>
<comment type="function">
    <text evidence="2 17">Acts on leucine, isoleucine and valine.</text>
</comment>
<dbReference type="AlphaFoldDB" id="A0A375IH54"/>
<keyword evidence="10 16" id="KW-0663">Pyridoxal phosphate</keyword>
<comment type="pathway">
    <text evidence="5 17">Amino-acid biosynthesis; L-leucine biosynthesis; L-leucine from 3-methyl-2-oxobutanoate: step 4/4.</text>
</comment>
<evidence type="ECO:0000313" key="19">
    <source>
        <dbReference type="EMBL" id="SPK73400.1"/>
    </source>
</evidence>
<dbReference type="GO" id="GO:0004084">
    <property type="term" value="F:branched-chain-amino-acid transaminase activity"/>
    <property type="evidence" value="ECO:0007669"/>
    <property type="project" value="UniProtKB-EC"/>
</dbReference>
<dbReference type="GO" id="GO:0005829">
    <property type="term" value="C:cytosol"/>
    <property type="evidence" value="ECO:0007669"/>
    <property type="project" value="TreeGrafter"/>
</dbReference>
<dbReference type="Gene3D" id="3.20.10.10">
    <property type="entry name" value="D-amino Acid Aminotransferase, subunit A, domain 2"/>
    <property type="match status" value="1"/>
</dbReference>
<dbReference type="GO" id="GO:0009099">
    <property type="term" value="P:L-valine biosynthetic process"/>
    <property type="evidence" value="ECO:0007669"/>
    <property type="project" value="UniProtKB-UniPathway"/>
</dbReference>
<dbReference type="NCBIfam" id="TIGR01122">
    <property type="entry name" value="ilvE_I"/>
    <property type="match status" value="1"/>
</dbReference>
<dbReference type="InterPro" id="IPR033939">
    <property type="entry name" value="BCAT_family"/>
</dbReference>
<dbReference type="UniPathway" id="UPA00048">
    <property type="reaction ID" value="UER00073"/>
</dbReference>
<evidence type="ECO:0000256" key="5">
    <source>
        <dbReference type="ARBA" id="ARBA00005072"/>
    </source>
</evidence>
<dbReference type="FunFam" id="3.20.10.10:FF:000001">
    <property type="entry name" value="Branched-chain-amino-acid aminotransferase"/>
    <property type="match status" value="1"/>
</dbReference>
<dbReference type="CDD" id="cd01557">
    <property type="entry name" value="BCAT_beta_family"/>
    <property type="match status" value="1"/>
</dbReference>
<dbReference type="EC" id="2.6.1.42" evidence="17"/>